<evidence type="ECO:0000256" key="2">
    <source>
        <dbReference type="ARBA" id="ARBA00006081"/>
    </source>
</evidence>
<gene>
    <name evidence="6" type="ORF">RchiOBHm_Chr4g0395211</name>
</gene>
<dbReference type="Pfam" id="PF16136">
    <property type="entry name" value="NLS_NINJA_AFP"/>
    <property type="match status" value="1"/>
</dbReference>
<dbReference type="GO" id="GO:0005634">
    <property type="term" value="C:nucleus"/>
    <property type="evidence" value="ECO:0007669"/>
    <property type="project" value="UniProtKB-SubCell"/>
</dbReference>
<comment type="similarity">
    <text evidence="2 4">Belongs to the Ninja family.</text>
</comment>
<keyword evidence="7" id="KW-1185">Reference proteome</keyword>
<evidence type="ECO:0000313" key="6">
    <source>
        <dbReference type="EMBL" id="PRQ36766.1"/>
    </source>
</evidence>
<dbReference type="Pfam" id="PF07897">
    <property type="entry name" value="EAR"/>
    <property type="match status" value="1"/>
</dbReference>
<proteinExistence type="inferred from homology"/>
<organism evidence="6 7">
    <name type="scientific">Rosa chinensis</name>
    <name type="common">China rose</name>
    <dbReference type="NCBI Taxonomy" id="74649"/>
    <lineage>
        <taxon>Eukaryota</taxon>
        <taxon>Viridiplantae</taxon>
        <taxon>Streptophyta</taxon>
        <taxon>Embryophyta</taxon>
        <taxon>Tracheophyta</taxon>
        <taxon>Spermatophyta</taxon>
        <taxon>Magnoliopsida</taxon>
        <taxon>eudicotyledons</taxon>
        <taxon>Gunneridae</taxon>
        <taxon>Pentapetalae</taxon>
        <taxon>rosids</taxon>
        <taxon>fabids</taxon>
        <taxon>Rosales</taxon>
        <taxon>Rosaceae</taxon>
        <taxon>Rosoideae</taxon>
        <taxon>Rosoideae incertae sedis</taxon>
        <taxon>Rosa</taxon>
    </lineage>
</organism>
<dbReference type="STRING" id="74649.A0A2P6QRF6"/>
<comment type="caution">
    <text evidence="6">The sequence shown here is derived from an EMBL/GenBank/DDBJ whole genome shotgun (WGS) entry which is preliminary data.</text>
</comment>
<comment type="function">
    <text evidence="4">Acts as a negative regulator of abscisic acid (ABA) response.</text>
</comment>
<name>A0A2P6QRF6_ROSCH</name>
<evidence type="ECO:0000256" key="4">
    <source>
        <dbReference type="RuleBase" id="RU369029"/>
    </source>
</evidence>
<reference evidence="6 7" key="1">
    <citation type="journal article" date="2018" name="Nat. Genet.">
        <title>The Rosa genome provides new insights in the design of modern roses.</title>
        <authorList>
            <person name="Bendahmane M."/>
        </authorList>
    </citation>
    <scope>NUCLEOTIDE SEQUENCE [LARGE SCALE GENOMIC DNA]</scope>
    <source>
        <strain evidence="7">cv. Old Blush</strain>
    </source>
</reference>
<dbReference type="Gramene" id="PRQ36766">
    <property type="protein sequence ID" value="PRQ36766"/>
    <property type="gene ID" value="RchiOBHm_Chr4g0395211"/>
</dbReference>
<dbReference type="GO" id="GO:0007165">
    <property type="term" value="P:signal transduction"/>
    <property type="evidence" value="ECO:0007669"/>
    <property type="project" value="InterPro"/>
</dbReference>
<evidence type="ECO:0000256" key="3">
    <source>
        <dbReference type="ARBA" id="ARBA00023242"/>
    </source>
</evidence>
<keyword evidence="3 4" id="KW-0539">Nucleus</keyword>
<dbReference type="PANTHER" id="PTHR31413">
    <property type="entry name" value="AFP HOMOLOG 2"/>
    <property type="match status" value="1"/>
</dbReference>
<dbReference type="AlphaFoldDB" id="A0A2P6QRF6"/>
<sequence>MIKKLYRYHFFLSPHSPRHRLPLSFLSPRSPPLVQDFDNVELSLGLSLNGRFGVDPKAKVETEDEWRKRMELQSLRRMEAKRKRSEK</sequence>
<protein>
    <recommendedName>
        <fullName evidence="4">Ninja-family protein</fullName>
    </recommendedName>
    <alternativeName>
        <fullName evidence="4">ABI-binding protein</fullName>
    </alternativeName>
</protein>
<dbReference type="PANTHER" id="PTHR31413:SF31">
    <property type="entry name" value="NINJA-FAMILY PROTEIN AFP3"/>
    <property type="match status" value="1"/>
</dbReference>
<dbReference type="GO" id="GO:0045892">
    <property type="term" value="P:negative regulation of DNA-templated transcription"/>
    <property type="evidence" value="ECO:0007669"/>
    <property type="project" value="TreeGrafter"/>
</dbReference>
<evidence type="ECO:0000259" key="5">
    <source>
        <dbReference type="Pfam" id="PF07897"/>
    </source>
</evidence>
<dbReference type="InterPro" id="IPR032310">
    <property type="entry name" value="NLS_NINJA_AFP-like"/>
</dbReference>
<feature type="domain" description="Ethylene-responsive binding factor-associated repression" evidence="5">
    <location>
        <begin position="38"/>
        <end position="59"/>
    </location>
</feature>
<dbReference type="Proteomes" id="UP000238479">
    <property type="component" value="Chromosome 4"/>
</dbReference>
<comment type="subcellular location">
    <subcellularLocation>
        <location evidence="1 4">Nucleus</location>
    </subcellularLocation>
</comment>
<accession>A0A2P6QRF6</accession>
<evidence type="ECO:0000313" key="7">
    <source>
        <dbReference type="Proteomes" id="UP000238479"/>
    </source>
</evidence>
<dbReference type="InterPro" id="IPR012463">
    <property type="entry name" value="Ninja_motif"/>
</dbReference>
<dbReference type="InterPro" id="IPR031307">
    <property type="entry name" value="Ninja_fam"/>
</dbReference>
<dbReference type="EMBL" id="PDCK01000042">
    <property type="protein sequence ID" value="PRQ36766.1"/>
    <property type="molecule type" value="Genomic_DNA"/>
</dbReference>
<evidence type="ECO:0000256" key="1">
    <source>
        <dbReference type="ARBA" id="ARBA00004123"/>
    </source>
</evidence>